<dbReference type="InterPro" id="IPR008928">
    <property type="entry name" value="6-hairpin_glycosidase_sf"/>
</dbReference>
<keyword evidence="1" id="KW-0732">Signal</keyword>
<dbReference type="EMBL" id="JAOYOD010000001">
    <property type="protein sequence ID" value="MCV9386884.1"/>
    <property type="molecule type" value="Genomic_DNA"/>
</dbReference>
<accession>A0ABT3CTN1</accession>
<dbReference type="Gene3D" id="3.40.30.10">
    <property type="entry name" value="Glutaredoxin"/>
    <property type="match status" value="1"/>
</dbReference>
<name>A0ABT3CTN1_9BACT</name>
<protein>
    <submittedName>
        <fullName evidence="3">Thioredoxin domain-containing protein</fullName>
    </submittedName>
</protein>
<evidence type="ECO:0000256" key="1">
    <source>
        <dbReference type="SAM" id="SignalP"/>
    </source>
</evidence>
<feature type="chain" id="PRO_5045527320" evidence="1">
    <location>
        <begin position="23"/>
        <end position="694"/>
    </location>
</feature>
<dbReference type="InterPro" id="IPR024705">
    <property type="entry name" value="Ssp411"/>
</dbReference>
<reference evidence="3 4" key="1">
    <citation type="submission" date="2022-10" db="EMBL/GenBank/DDBJ databases">
        <title>Comparative genomics and taxonomic characterization of three novel marine species of genus Reichenbachiella exhibiting antioxidant and polysaccharide degradation activities.</title>
        <authorList>
            <person name="Muhammad N."/>
            <person name="Lee Y.-J."/>
            <person name="Ko J."/>
            <person name="Kim S.-G."/>
        </authorList>
    </citation>
    <scope>NUCLEOTIDE SEQUENCE [LARGE SCALE GENOMIC DNA]</scope>
    <source>
        <strain evidence="3 4">ABR2-5</strain>
    </source>
</reference>
<dbReference type="Proteomes" id="UP001300692">
    <property type="component" value="Unassembled WGS sequence"/>
</dbReference>
<comment type="caution">
    <text evidence="3">The sequence shown here is derived from an EMBL/GenBank/DDBJ whole genome shotgun (WGS) entry which is preliminary data.</text>
</comment>
<dbReference type="InterPro" id="IPR012341">
    <property type="entry name" value="6hp_glycosidase-like_sf"/>
</dbReference>
<dbReference type="SUPFAM" id="SSF52833">
    <property type="entry name" value="Thioredoxin-like"/>
    <property type="match status" value="1"/>
</dbReference>
<dbReference type="PIRSF" id="PIRSF006402">
    <property type="entry name" value="UCP006402_thioredoxin"/>
    <property type="match status" value="1"/>
</dbReference>
<organism evidence="3 4">
    <name type="scientific">Reichenbachiella ulvae</name>
    <dbReference type="NCBI Taxonomy" id="2980104"/>
    <lineage>
        <taxon>Bacteria</taxon>
        <taxon>Pseudomonadati</taxon>
        <taxon>Bacteroidota</taxon>
        <taxon>Cytophagia</taxon>
        <taxon>Cytophagales</taxon>
        <taxon>Reichenbachiellaceae</taxon>
        <taxon>Reichenbachiella</taxon>
    </lineage>
</organism>
<gene>
    <name evidence="3" type="ORF">N7U62_09435</name>
</gene>
<dbReference type="Pfam" id="PF03190">
    <property type="entry name" value="Thioredox_DsbH"/>
    <property type="match status" value="1"/>
</dbReference>
<dbReference type="SUPFAM" id="SSF48208">
    <property type="entry name" value="Six-hairpin glycosidases"/>
    <property type="match status" value="1"/>
</dbReference>
<dbReference type="InterPro" id="IPR004879">
    <property type="entry name" value="Ssp411-like_TRX"/>
</dbReference>
<dbReference type="Gene3D" id="1.50.10.20">
    <property type="match status" value="1"/>
</dbReference>
<proteinExistence type="predicted"/>
<dbReference type="PANTHER" id="PTHR42899:SF1">
    <property type="entry name" value="SPERMATOGENESIS-ASSOCIATED PROTEIN 20"/>
    <property type="match status" value="1"/>
</dbReference>
<dbReference type="PROSITE" id="PS51257">
    <property type="entry name" value="PROKAR_LIPOPROTEIN"/>
    <property type="match status" value="1"/>
</dbReference>
<keyword evidence="4" id="KW-1185">Reference proteome</keyword>
<feature type="domain" description="Spermatogenesis-associated protein 20-like TRX" evidence="2">
    <location>
        <begin position="29"/>
        <end position="182"/>
    </location>
</feature>
<dbReference type="CDD" id="cd02955">
    <property type="entry name" value="SSP411"/>
    <property type="match status" value="1"/>
</dbReference>
<dbReference type="PANTHER" id="PTHR42899">
    <property type="entry name" value="SPERMATOGENESIS-ASSOCIATED PROTEIN 20"/>
    <property type="match status" value="1"/>
</dbReference>
<evidence type="ECO:0000313" key="4">
    <source>
        <dbReference type="Proteomes" id="UP001300692"/>
    </source>
</evidence>
<dbReference type="Gene3D" id="1.50.10.10">
    <property type="match status" value="1"/>
</dbReference>
<dbReference type="InterPro" id="IPR036249">
    <property type="entry name" value="Thioredoxin-like_sf"/>
</dbReference>
<evidence type="ECO:0000259" key="2">
    <source>
        <dbReference type="Pfam" id="PF03190"/>
    </source>
</evidence>
<dbReference type="RefSeq" id="WP_264137716.1">
    <property type="nucleotide sequence ID" value="NZ_JAOYOD010000001.1"/>
</dbReference>
<feature type="signal peptide" evidence="1">
    <location>
        <begin position="1"/>
        <end position="22"/>
    </location>
</feature>
<evidence type="ECO:0000313" key="3">
    <source>
        <dbReference type="EMBL" id="MCV9386884.1"/>
    </source>
</evidence>
<sequence length="694" mass="78769">MKKIIWAGILSLLSIYSCTNMGQEHEHSNALINETSPYLLQHAHNPVNWNPWGDEALSSASEEDKLLIISIGYAACHWCHVMEHESFEDSTIAAKMNANYVSIKVDREERPDIDQIYMEAAQLMTGQGGWPLNVIALPDGRPVFAGTYFPRDNWEKVLDHFADIYQKEPEKLRQHAEKVTEGISQNMLPDLDQTAKTYSADTAVEIASRLVSNIDEIFGGKKGAPKFPMPTVYEYLLSESYYREDSSVNQALMTTLDRMADGGIYDHLGGGFARYSVDSTWTVPHFEKMLYDNAQLISLYSKAYQHFKRDKYKQTIIETIDFCNRELKDASDGYYSSLDADSEGEEGKFYVWSEEEIDSALGSEAELFKSHYGISAEGNFESKNILERKAPVSTLAEEFSLSPEEAQNKINEAKEKLFKLRAQRVRPGLDDKILSSWNALMITGLIDAYFALQDSSYLNQAIETGNFLLHNQIFNQNQIFRNHKAGQSNIHGFLDDYAFSILAFIKLYEATFDEKWLLQAKSLKEFADAHFLDVESKMYFYTSDTDKELIARKMELSDNVIPASNSAMAEALIKLGQYFYQEEDIERAQHMIASSQPNFSAYPFYYSNWARLYSLLGEKHFEVAIVGSEALEKAAELSSHYIPNKILLGGENEGSLALLEGKYSEGNTFIYVCQNKSCQLPAQEVSQALKQIKK</sequence>